<dbReference type="OrthoDB" id="5218136at2759"/>
<evidence type="ECO:0000313" key="3">
    <source>
        <dbReference type="Proteomes" id="UP000717696"/>
    </source>
</evidence>
<evidence type="ECO:0000313" key="2">
    <source>
        <dbReference type="EMBL" id="KAH7134506.1"/>
    </source>
</evidence>
<feature type="chain" id="PRO_5040383369" evidence="1">
    <location>
        <begin position="26"/>
        <end position="326"/>
    </location>
</feature>
<dbReference type="EMBL" id="JAGMUU010000017">
    <property type="protein sequence ID" value="KAH7134506.1"/>
    <property type="molecule type" value="Genomic_DNA"/>
</dbReference>
<evidence type="ECO:0000256" key="1">
    <source>
        <dbReference type="SAM" id="SignalP"/>
    </source>
</evidence>
<keyword evidence="1" id="KW-0732">Signal</keyword>
<keyword evidence="3" id="KW-1185">Reference proteome</keyword>
<organism evidence="2 3">
    <name type="scientific">Dactylonectria estremocensis</name>
    <dbReference type="NCBI Taxonomy" id="1079267"/>
    <lineage>
        <taxon>Eukaryota</taxon>
        <taxon>Fungi</taxon>
        <taxon>Dikarya</taxon>
        <taxon>Ascomycota</taxon>
        <taxon>Pezizomycotina</taxon>
        <taxon>Sordariomycetes</taxon>
        <taxon>Hypocreomycetidae</taxon>
        <taxon>Hypocreales</taxon>
        <taxon>Nectriaceae</taxon>
        <taxon>Dactylonectria</taxon>
    </lineage>
</organism>
<protein>
    <submittedName>
        <fullName evidence="2">Uncharacterized protein</fullName>
    </submittedName>
</protein>
<sequence>MKTRKQASTTLRLLVGAFVTAFATAQVAPQPDGWPVFTYQGELTDTATLKYNPTNEFIFPSIFHAGEYLDDSIGEWYLYYAPHENPGGISLMYADSPDGPWTEYDNNPVISNVWTGHYSVPHVSSPDASWNEDAGRLFVYFHGTNSQTRWAETDDGVNFDYGGIAIRNSMGGPNVTESSYARVFPHPDPYSDYTYAMFYMANEVDNVRRIRLAESHDGRSWTVDPDYVVAPGSEEGTNVSGGNLWEWDGQLYVIYHATSGKCYARTIDSTLRDVGSVPILLHKSSGVGNDVGRVAAPDLVTFRGETYLFYESGARLGATIAWAKTE</sequence>
<proteinExistence type="predicted"/>
<dbReference type="InterPro" id="IPR023296">
    <property type="entry name" value="Glyco_hydro_beta-prop_sf"/>
</dbReference>
<gene>
    <name evidence="2" type="ORF">B0J13DRAFT_449995</name>
</gene>
<feature type="signal peptide" evidence="1">
    <location>
        <begin position="1"/>
        <end position="25"/>
    </location>
</feature>
<dbReference type="SUPFAM" id="SSF75005">
    <property type="entry name" value="Arabinanase/levansucrase/invertase"/>
    <property type="match status" value="1"/>
</dbReference>
<reference evidence="2" key="1">
    <citation type="journal article" date="2021" name="Nat. Commun.">
        <title>Genetic determinants of endophytism in the Arabidopsis root mycobiome.</title>
        <authorList>
            <person name="Mesny F."/>
            <person name="Miyauchi S."/>
            <person name="Thiergart T."/>
            <person name="Pickel B."/>
            <person name="Atanasova L."/>
            <person name="Karlsson M."/>
            <person name="Huettel B."/>
            <person name="Barry K.W."/>
            <person name="Haridas S."/>
            <person name="Chen C."/>
            <person name="Bauer D."/>
            <person name="Andreopoulos W."/>
            <person name="Pangilinan J."/>
            <person name="LaButti K."/>
            <person name="Riley R."/>
            <person name="Lipzen A."/>
            <person name="Clum A."/>
            <person name="Drula E."/>
            <person name="Henrissat B."/>
            <person name="Kohler A."/>
            <person name="Grigoriev I.V."/>
            <person name="Martin F.M."/>
            <person name="Hacquard S."/>
        </authorList>
    </citation>
    <scope>NUCLEOTIDE SEQUENCE</scope>
    <source>
        <strain evidence="2">MPI-CAGE-AT-0021</strain>
    </source>
</reference>
<accession>A0A9P9IW53</accession>
<dbReference type="Gene3D" id="2.115.10.20">
    <property type="entry name" value="Glycosyl hydrolase domain, family 43"/>
    <property type="match status" value="2"/>
</dbReference>
<dbReference type="AlphaFoldDB" id="A0A9P9IW53"/>
<name>A0A9P9IW53_9HYPO</name>
<comment type="caution">
    <text evidence="2">The sequence shown here is derived from an EMBL/GenBank/DDBJ whole genome shotgun (WGS) entry which is preliminary data.</text>
</comment>
<dbReference type="Proteomes" id="UP000717696">
    <property type="component" value="Unassembled WGS sequence"/>
</dbReference>